<keyword evidence="4" id="KW-0520">NAD</keyword>
<dbReference type="EC" id="1.1.1.336" evidence="1"/>
<dbReference type="InterPro" id="IPR036220">
    <property type="entry name" value="UDP-Glc/GDP-Man_DH_C_sf"/>
</dbReference>
<protein>
    <recommendedName>
        <fullName evidence="2">UDP-N-acetyl-D-mannosamine dehydrogenase</fullName>
        <ecNumber evidence="1">1.1.1.336</ecNumber>
    </recommendedName>
    <alternativeName>
        <fullName evidence="5">UDP-ManNAc 6-dehydrogenase</fullName>
    </alternativeName>
</protein>
<evidence type="ECO:0000256" key="3">
    <source>
        <dbReference type="ARBA" id="ARBA00023002"/>
    </source>
</evidence>
<organism evidence="9 10">
    <name type="scientific">Halohasta litorea</name>
    <dbReference type="NCBI Taxonomy" id="869891"/>
    <lineage>
        <taxon>Archaea</taxon>
        <taxon>Methanobacteriati</taxon>
        <taxon>Methanobacteriota</taxon>
        <taxon>Stenosarchaea group</taxon>
        <taxon>Halobacteria</taxon>
        <taxon>Halobacteriales</taxon>
        <taxon>Haloferacaceae</taxon>
        <taxon>Halohasta</taxon>
    </lineage>
</organism>
<dbReference type="AlphaFoldDB" id="A0ABD6D4C3"/>
<dbReference type="Pfam" id="PF03721">
    <property type="entry name" value="UDPG_MGDP_dh_N"/>
    <property type="match status" value="1"/>
</dbReference>
<gene>
    <name evidence="9" type="ORF">ACFSBW_03425</name>
</gene>
<sequence length="454" mass="48787">MSKHDTLQSIYGTDVSKSQRREAFVSGDIPVAVYGLGKMGLPLAAVYGDVTGNVVGADIDPDVVGALERGESHVDGEPGLDDLIGELVADGAFRAVEDPSEAASDAAIHIIIVPTLIDENNEPDLSILRAVSESIGSELDEGDLVIVESTVPPQTSRNVVLPILKTQSGMSLGEFGLAFCPERTASGRALQDIRGAYPKIVGGVDTESTTAAQIIYEEINSSGVLPTSDITVSEAVKLFEGLYRDVNIALVNELARFTDELGIDVNEAIEMANTSPYVDLHAPGPGVGGHCIPYYPHFLIHPFDTEAPLLGTAREINDGMPEFTVQKLHEEFEAEGRELDDATVLVLGLTYRPGVNEIRATPSLPIAEQLAEHGADVRLVDPVLDDFEAFTGTQVGLEEIYDCDPDAAVMVTPHEEFDDIEWERFDPLVVIDGRQSLDLAETVHRVYTIGSGIQ</sequence>
<proteinExistence type="inferred from homology"/>
<dbReference type="InterPro" id="IPR014026">
    <property type="entry name" value="UDP-Glc/GDP-Man_DH_dimer"/>
</dbReference>
<dbReference type="InterPro" id="IPR036291">
    <property type="entry name" value="NAD(P)-bd_dom_sf"/>
</dbReference>
<evidence type="ECO:0000256" key="6">
    <source>
        <dbReference type="ARBA" id="ARBA00049130"/>
    </source>
</evidence>
<dbReference type="PANTHER" id="PTHR43491:SF5">
    <property type="entry name" value="UDP-N-ACETYL-D-MANNOSAMINE DEHYDROGENASE"/>
    <property type="match status" value="1"/>
</dbReference>
<feature type="domain" description="UDP-glucose/GDP-mannose dehydrogenase C-terminal" evidence="8">
    <location>
        <begin position="345"/>
        <end position="439"/>
    </location>
</feature>
<dbReference type="NCBIfam" id="TIGR03026">
    <property type="entry name" value="NDP-sugDHase"/>
    <property type="match status" value="1"/>
</dbReference>
<dbReference type="InterPro" id="IPR014027">
    <property type="entry name" value="UDP-Glc/GDP-Man_DH_C"/>
</dbReference>
<dbReference type="Proteomes" id="UP001597052">
    <property type="component" value="Unassembled WGS sequence"/>
</dbReference>
<keyword evidence="3" id="KW-0560">Oxidoreductase</keyword>
<dbReference type="PIRSF" id="PIRSF000124">
    <property type="entry name" value="UDPglc_GDPman_dh"/>
    <property type="match status" value="1"/>
</dbReference>
<dbReference type="EMBL" id="JBHUDM010000001">
    <property type="protein sequence ID" value="MFD1640927.1"/>
    <property type="molecule type" value="Genomic_DNA"/>
</dbReference>
<accession>A0ABD6D4C3</accession>
<evidence type="ECO:0000256" key="2">
    <source>
        <dbReference type="ARBA" id="ARBA00016796"/>
    </source>
</evidence>
<dbReference type="SUPFAM" id="SSF52413">
    <property type="entry name" value="UDP-glucose/GDP-mannose dehydrogenase C-terminal domain"/>
    <property type="match status" value="1"/>
</dbReference>
<comment type="catalytic activity">
    <reaction evidence="6">
        <text>UDP-N-acetyl-alpha-D-mannosamine + 2 NAD(+) + H2O = UDP-N-acetyl-alpha-D-mannosaminouronate + 2 NADH + 3 H(+)</text>
        <dbReference type="Rhea" id="RHEA:25780"/>
        <dbReference type="ChEBI" id="CHEBI:15377"/>
        <dbReference type="ChEBI" id="CHEBI:15378"/>
        <dbReference type="ChEBI" id="CHEBI:57540"/>
        <dbReference type="ChEBI" id="CHEBI:57945"/>
        <dbReference type="ChEBI" id="CHEBI:68623"/>
        <dbReference type="ChEBI" id="CHEBI:70731"/>
        <dbReference type="EC" id="1.1.1.336"/>
    </reaction>
</comment>
<dbReference type="Pfam" id="PF00984">
    <property type="entry name" value="UDPG_MGDP_dh"/>
    <property type="match status" value="1"/>
</dbReference>
<dbReference type="SMART" id="SM00984">
    <property type="entry name" value="UDPG_MGDP_dh_C"/>
    <property type="match status" value="1"/>
</dbReference>
<evidence type="ECO:0000313" key="10">
    <source>
        <dbReference type="Proteomes" id="UP001597052"/>
    </source>
</evidence>
<dbReference type="GO" id="GO:0089714">
    <property type="term" value="F:UDP-N-acetyl-D-mannosamine dehydrogenase activity"/>
    <property type="evidence" value="ECO:0007669"/>
    <property type="project" value="UniProtKB-EC"/>
</dbReference>
<dbReference type="RefSeq" id="WP_256394618.1">
    <property type="nucleotide sequence ID" value="NZ_JANHDJ010000001.1"/>
</dbReference>
<dbReference type="InterPro" id="IPR028359">
    <property type="entry name" value="UDP_ManNAc/GlcNAc_DH"/>
</dbReference>
<dbReference type="InterPro" id="IPR017476">
    <property type="entry name" value="UDP-Glc/GDP-Man"/>
</dbReference>
<dbReference type="InterPro" id="IPR008927">
    <property type="entry name" value="6-PGluconate_DH-like_C_sf"/>
</dbReference>
<evidence type="ECO:0000256" key="5">
    <source>
        <dbReference type="ARBA" id="ARBA00030172"/>
    </source>
</evidence>
<dbReference type="Gene3D" id="3.40.50.720">
    <property type="entry name" value="NAD(P)-binding Rossmann-like Domain"/>
    <property type="match status" value="2"/>
</dbReference>
<evidence type="ECO:0000313" key="9">
    <source>
        <dbReference type="EMBL" id="MFD1640927.1"/>
    </source>
</evidence>
<evidence type="ECO:0000259" key="8">
    <source>
        <dbReference type="SMART" id="SM00984"/>
    </source>
</evidence>
<comment type="caution">
    <text evidence="9">The sequence shown here is derived from an EMBL/GenBank/DDBJ whole genome shotgun (WGS) entry which is preliminary data.</text>
</comment>
<comment type="similarity">
    <text evidence="7">Belongs to the UDP-glucose/GDP-mannose dehydrogenase family.</text>
</comment>
<dbReference type="PANTHER" id="PTHR43491">
    <property type="entry name" value="UDP-N-ACETYL-D-MANNOSAMINE DEHYDROGENASE"/>
    <property type="match status" value="1"/>
</dbReference>
<reference evidence="9 10" key="1">
    <citation type="journal article" date="2019" name="Int. J. Syst. Evol. Microbiol.">
        <title>The Global Catalogue of Microorganisms (GCM) 10K type strain sequencing project: providing services to taxonomists for standard genome sequencing and annotation.</title>
        <authorList>
            <consortium name="The Broad Institute Genomics Platform"/>
            <consortium name="The Broad Institute Genome Sequencing Center for Infectious Disease"/>
            <person name="Wu L."/>
            <person name="Ma J."/>
        </authorList>
    </citation>
    <scope>NUCLEOTIDE SEQUENCE [LARGE SCALE GENOMIC DNA]</scope>
    <source>
        <strain evidence="9 10">CGMCC 1.10593</strain>
    </source>
</reference>
<dbReference type="PIRSF" id="PIRSF500136">
    <property type="entry name" value="UDP_ManNAc_DH"/>
    <property type="match status" value="1"/>
</dbReference>
<evidence type="ECO:0000256" key="7">
    <source>
        <dbReference type="PIRNR" id="PIRNR000124"/>
    </source>
</evidence>
<dbReference type="SUPFAM" id="SSF48179">
    <property type="entry name" value="6-phosphogluconate dehydrogenase C-terminal domain-like"/>
    <property type="match status" value="1"/>
</dbReference>
<dbReference type="SUPFAM" id="SSF51735">
    <property type="entry name" value="NAD(P)-binding Rossmann-fold domains"/>
    <property type="match status" value="1"/>
</dbReference>
<keyword evidence="10" id="KW-1185">Reference proteome</keyword>
<dbReference type="Pfam" id="PF03720">
    <property type="entry name" value="UDPG_MGDP_dh_C"/>
    <property type="match status" value="1"/>
</dbReference>
<evidence type="ECO:0000256" key="4">
    <source>
        <dbReference type="ARBA" id="ARBA00023027"/>
    </source>
</evidence>
<name>A0ABD6D4C3_9EURY</name>
<evidence type="ECO:0000256" key="1">
    <source>
        <dbReference type="ARBA" id="ARBA00012935"/>
    </source>
</evidence>
<dbReference type="InterPro" id="IPR001732">
    <property type="entry name" value="UDP-Glc/GDP-Man_DH_N"/>
</dbReference>